<name>A0A2P6TU53_CHLSO</name>
<proteinExistence type="predicted"/>
<feature type="domain" description="MYND-type" evidence="5">
    <location>
        <begin position="464"/>
        <end position="506"/>
    </location>
</feature>
<dbReference type="GO" id="GO:0008270">
    <property type="term" value="F:zinc ion binding"/>
    <property type="evidence" value="ECO:0007669"/>
    <property type="project" value="UniProtKB-KW"/>
</dbReference>
<accession>A0A2P6TU53</accession>
<dbReference type="AlphaFoldDB" id="A0A2P6TU53"/>
<evidence type="ECO:0000256" key="1">
    <source>
        <dbReference type="ARBA" id="ARBA00022723"/>
    </source>
</evidence>
<gene>
    <name evidence="6" type="ORF">C2E21_3488</name>
</gene>
<dbReference type="SUPFAM" id="SSF144232">
    <property type="entry name" value="HIT/MYND zinc finger-like"/>
    <property type="match status" value="1"/>
</dbReference>
<dbReference type="Proteomes" id="UP000239899">
    <property type="component" value="Unassembled WGS sequence"/>
</dbReference>
<evidence type="ECO:0000256" key="3">
    <source>
        <dbReference type="ARBA" id="ARBA00022833"/>
    </source>
</evidence>
<evidence type="ECO:0000256" key="2">
    <source>
        <dbReference type="ARBA" id="ARBA00022771"/>
    </source>
</evidence>
<keyword evidence="2 4" id="KW-0863">Zinc-finger</keyword>
<dbReference type="Gene3D" id="6.10.140.2220">
    <property type="match status" value="1"/>
</dbReference>
<protein>
    <recommendedName>
        <fullName evidence="5">MYND-type domain-containing protein</fullName>
    </recommendedName>
</protein>
<dbReference type="EMBL" id="LHPG02000006">
    <property type="protein sequence ID" value="PRW57589.1"/>
    <property type="molecule type" value="Genomic_DNA"/>
</dbReference>
<keyword evidence="3" id="KW-0862">Zinc</keyword>
<evidence type="ECO:0000313" key="7">
    <source>
        <dbReference type="Proteomes" id="UP000239899"/>
    </source>
</evidence>
<reference evidence="6 7" key="1">
    <citation type="journal article" date="2018" name="Plant J.">
        <title>Genome sequences of Chlorella sorokiniana UTEX 1602 and Micractinium conductrix SAG 241.80: implications to maltose excretion by a green alga.</title>
        <authorList>
            <person name="Arriola M.B."/>
            <person name="Velmurugan N."/>
            <person name="Zhang Y."/>
            <person name="Plunkett M.H."/>
            <person name="Hondzo H."/>
            <person name="Barney B.M."/>
        </authorList>
    </citation>
    <scope>NUCLEOTIDE SEQUENCE [LARGE SCALE GENOMIC DNA]</scope>
    <source>
        <strain evidence="7">UTEX 1602</strain>
    </source>
</reference>
<comment type="caution">
    <text evidence="6">The sequence shown here is derived from an EMBL/GenBank/DDBJ whole genome shotgun (WGS) entry which is preliminary data.</text>
</comment>
<dbReference type="PROSITE" id="PS50865">
    <property type="entry name" value="ZF_MYND_2"/>
    <property type="match status" value="1"/>
</dbReference>
<evidence type="ECO:0000256" key="4">
    <source>
        <dbReference type="PROSITE-ProRule" id="PRU00134"/>
    </source>
</evidence>
<sequence length="514" mass="53863">MTNLLDALKRANSVLSDLTSVPLPELHQAVNGLTERLTLGTDCGVAYQPALLREVTGMGQLLRQQDGRLQALLAARRPADEDAHTRVSTACLVLAGCLSLMVDLVDWRVEGAEEAAAAVLGAAPLLTGSARLALAAGALHSSSQQSELLVNILMTGKAAADLVDAADSRRLVQAAAAAFEPAATAGWLWGVTTGLASLCKGGPLAAAVEEEGALRLMHKLLAAAEGQLGTVASDRRTAVLAAHWEVVQQLSLLLAPVEQGQPAQWEAEALAELAGAAPPALLVAHPQLLEGLAAAVQRQVQLEHDIDCFLGGSLMVMSHCCGSARAIAALLRTDVFSGTRAICSLPPESSPKVYSGCDFQLDVLESFALEAEAAVVGCSDSTLKTRMQAAAAALRQALPARLVPPWDRQLALQQLDRLAHCVTKAQALAAVLRRRWEAQAGNPATASAARLELAHAAATRDCANLRCPHFSGAGRKGKRCTGCHTVRYCCQECNVAGWRAGHKHVCAALAAERQ</sequence>
<organism evidence="6 7">
    <name type="scientific">Chlorella sorokiniana</name>
    <name type="common">Freshwater green alga</name>
    <dbReference type="NCBI Taxonomy" id="3076"/>
    <lineage>
        <taxon>Eukaryota</taxon>
        <taxon>Viridiplantae</taxon>
        <taxon>Chlorophyta</taxon>
        <taxon>core chlorophytes</taxon>
        <taxon>Trebouxiophyceae</taxon>
        <taxon>Chlorellales</taxon>
        <taxon>Chlorellaceae</taxon>
        <taxon>Chlorella clade</taxon>
        <taxon>Chlorella</taxon>
    </lineage>
</organism>
<dbReference type="OrthoDB" id="5945798at2759"/>
<dbReference type="Pfam" id="PF01753">
    <property type="entry name" value="zf-MYND"/>
    <property type="match status" value="1"/>
</dbReference>
<keyword evidence="1" id="KW-0479">Metal-binding</keyword>
<keyword evidence="7" id="KW-1185">Reference proteome</keyword>
<evidence type="ECO:0000259" key="5">
    <source>
        <dbReference type="PROSITE" id="PS50865"/>
    </source>
</evidence>
<evidence type="ECO:0000313" key="6">
    <source>
        <dbReference type="EMBL" id="PRW57589.1"/>
    </source>
</evidence>
<dbReference type="InterPro" id="IPR002893">
    <property type="entry name" value="Znf_MYND"/>
</dbReference>